<dbReference type="AlphaFoldDB" id="A0A8H6ILI7"/>
<protein>
    <submittedName>
        <fullName evidence="1">Uncharacterized protein</fullName>
    </submittedName>
</protein>
<accession>A0A8H6ILI7</accession>
<dbReference type="EMBL" id="WIGM01002310">
    <property type="protein sequence ID" value="KAF6781712.1"/>
    <property type="molecule type" value="Genomic_DNA"/>
</dbReference>
<organism evidence="1 2">
    <name type="scientific">Colletotrichum musicola</name>
    <dbReference type="NCBI Taxonomy" id="2175873"/>
    <lineage>
        <taxon>Eukaryota</taxon>
        <taxon>Fungi</taxon>
        <taxon>Dikarya</taxon>
        <taxon>Ascomycota</taxon>
        <taxon>Pezizomycotina</taxon>
        <taxon>Sordariomycetes</taxon>
        <taxon>Hypocreomycetidae</taxon>
        <taxon>Glomerellales</taxon>
        <taxon>Glomerellaceae</taxon>
        <taxon>Colletotrichum</taxon>
        <taxon>Colletotrichum orchidearum species complex</taxon>
    </lineage>
</organism>
<name>A0A8H6ILI7_9PEZI</name>
<proteinExistence type="predicted"/>
<keyword evidence="2" id="KW-1185">Reference proteome</keyword>
<evidence type="ECO:0000313" key="2">
    <source>
        <dbReference type="Proteomes" id="UP000639643"/>
    </source>
</evidence>
<reference evidence="1" key="1">
    <citation type="journal article" date="2020" name="Phytopathology">
        <title>Genome Sequence Resources of Colletotrichum truncatum, C. plurivorum, C. musicola, and C. sojae: Four Species Pathogenic to Soybean (Glycine max).</title>
        <authorList>
            <person name="Rogerio F."/>
            <person name="Boufleur T.R."/>
            <person name="Ciampi-Guillardi M."/>
            <person name="Sukno S.A."/>
            <person name="Thon M.R."/>
            <person name="Massola Junior N.S."/>
            <person name="Baroncelli R."/>
        </authorList>
    </citation>
    <scope>NUCLEOTIDE SEQUENCE</scope>
    <source>
        <strain evidence="1">LFN0074</strain>
    </source>
</reference>
<evidence type="ECO:0000313" key="1">
    <source>
        <dbReference type="EMBL" id="KAF6781712.1"/>
    </source>
</evidence>
<feature type="non-terminal residue" evidence="1">
    <location>
        <position position="70"/>
    </location>
</feature>
<dbReference type="Proteomes" id="UP000639643">
    <property type="component" value="Unassembled WGS sequence"/>
</dbReference>
<sequence length="70" mass="8286">MLKEVLHANHDFPETTMTIPLSPPLRPLRLQVERLEDRLDFSQDFPIFRRKEVIVRYLFAGIILLLDPVD</sequence>
<comment type="caution">
    <text evidence="1">The sequence shown here is derived from an EMBL/GenBank/DDBJ whole genome shotgun (WGS) entry which is preliminary data.</text>
</comment>
<gene>
    <name evidence="1" type="ORF">CMUS01_16760</name>
</gene>